<sequence length="217" mass="23595">MPDTSTQTPPDLPPAPRRPANEATTYIVFIPTMFFLVMLIAAPMLAVVKLVDTNSWAVSTKVMQILGACAVVGALPMGLWAQRNSRMLVKCAVWCPSRDQTDNGTQTDDQPASPPSQKNDGDFDPFTFIPAMFFATILLMAPLMAVLQYTPYGPWQFPVWTVLMLGGCTAAWTLVIAVAFTRDVRSLVKRALGYGVCQAVLVGLIGGMLPEDLYGHP</sequence>
<feature type="transmembrane region" description="Helical" evidence="2">
    <location>
        <begin position="159"/>
        <end position="180"/>
    </location>
</feature>
<dbReference type="Proteomes" id="UP001271007">
    <property type="component" value="Unassembled WGS sequence"/>
</dbReference>
<keyword evidence="4" id="KW-1185">Reference proteome</keyword>
<dbReference type="AlphaFoldDB" id="A0AAJ0LWG1"/>
<organism evidence="3 4">
    <name type="scientific">Extremus antarcticus</name>
    <dbReference type="NCBI Taxonomy" id="702011"/>
    <lineage>
        <taxon>Eukaryota</taxon>
        <taxon>Fungi</taxon>
        <taxon>Dikarya</taxon>
        <taxon>Ascomycota</taxon>
        <taxon>Pezizomycotina</taxon>
        <taxon>Dothideomycetes</taxon>
        <taxon>Dothideomycetidae</taxon>
        <taxon>Mycosphaerellales</taxon>
        <taxon>Extremaceae</taxon>
        <taxon>Extremus</taxon>
    </lineage>
</organism>
<feature type="transmembrane region" description="Helical" evidence="2">
    <location>
        <begin position="192"/>
        <end position="209"/>
    </location>
</feature>
<evidence type="ECO:0000256" key="2">
    <source>
        <dbReference type="SAM" id="Phobius"/>
    </source>
</evidence>
<feature type="region of interest" description="Disordered" evidence="1">
    <location>
        <begin position="100"/>
        <end position="121"/>
    </location>
</feature>
<feature type="transmembrane region" description="Helical" evidence="2">
    <location>
        <begin position="126"/>
        <end position="147"/>
    </location>
</feature>
<keyword evidence="2" id="KW-1133">Transmembrane helix</keyword>
<evidence type="ECO:0000313" key="4">
    <source>
        <dbReference type="Proteomes" id="UP001271007"/>
    </source>
</evidence>
<keyword evidence="2" id="KW-0472">Membrane</keyword>
<proteinExistence type="predicted"/>
<comment type="caution">
    <text evidence="3">The sequence shown here is derived from an EMBL/GenBank/DDBJ whole genome shotgun (WGS) entry which is preliminary data.</text>
</comment>
<gene>
    <name evidence="3" type="ORF">LTR09_000980</name>
</gene>
<name>A0AAJ0LWG1_9PEZI</name>
<accession>A0AAJ0LWG1</accession>
<feature type="transmembrane region" description="Helical" evidence="2">
    <location>
        <begin position="62"/>
        <end position="81"/>
    </location>
</feature>
<reference evidence="3" key="1">
    <citation type="submission" date="2023-04" db="EMBL/GenBank/DDBJ databases">
        <title>Black Yeasts Isolated from many extreme environments.</title>
        <authorList>
            <person name="Coleine C."/>
            <person name="Stajich J.E."/>
            <person name="Selbmann L."/>
        </authorList>
    </citation>
    <scope>NUCLEOTIDE SEQUENCE</scope>
    <source>
        <strain evidence="3">CCFEE 5312</strain>
    </source>
</reference>
<evidence type="ECO:0000313" key="3">
    <source>
        <dbReference type="EMBL" id="KAK3057904.1"/>
    </source>
</evidence>
<feature type="transmembrane region" description="Helical" evidence="2">
    <location>
        <begin position="26"/>
        <end position="50"/>
    </location>
</feature>
<keyword evidence="2" id="KW-0812">Transmembrane</keyword>
<dbReference type="EMBL" id="JAWDJX010000002">
    <property type="protein sequence ID" value="KAK3057904.1"/>
    <property type="molecule type" value="Genomic_DNA"/>
</dbReference>
<evidence type="ECO:0000256" key="1">
    <source>
        <dbReference type="SAM" id="MobiDB-lite"/>
    </source>
</evidence>
<protein>
    <submittedName>
        <fullName evidence="3">Uncharacterized protein</fullName>
    </submittedName>
</protein>